<accession>A0A2P2NN20</accession>
<sequence>MRITFAKQSVV</sequence>
<dbReference type="EMBL" id="GGEC01063362">
    <property type="protein sequence ID" value="MBX43846.1"/>
    <property type="molecule type" value="Transcribed_RNA"/>
</dbReference>
<evidence type="ECO:0000313" key="1">
    <source>
        <dbReference type="EMBL" id="MBX43846.1"/>
    </source>
</evidence>
<proteinExistence type="predicted"/>
<reference evidence="1" key="1">
    <citation type="submission" date="2018-02" db="EMBL/GenBank/DDBJ databases">
        <title>Rhizophora mucronata_Transcriptome.</title>
        <authorList>
            <person name="Meera S.P."/>
            <person name="Sreeshan A."/>
            <person name="Augustine A."/>
        </authorList>
    </citation>
    <scope>NUCLEOTIDE SEQUENCE</scope>
    <source>
        <tissue evidence="1">Leaf</tissue>
    </source>
</reference>
<protein>
    <submittedName>
        <fullName evidence="1">Uncharacterized protein</fullName>
    </submittedName>
</protein>
<organism evidence="1">
    <name type="scientific">Rhizophora mucronata</name>
    <name type="common">Asiatic mangrove</name>
    <dbReference type="NCBI Taxonomy" id="61149"/>
    <lineage>
        <taxon>Eukaryota</taxon>
        <taxon>Viridiplantae</taxon>
        <taxon>Streptophyta</taxon>
        <taxon>Embryophyta</taxon>
        <taxon>Tracheophyta</taxon>
        <taxon>Spermatophyta</taxon>
        <taxon>Magnoliopsida</taxon>
        <taxon>eudicotyledons</taxon>
        <taxon>Gunneridae</taxon>
        <taxon>Pentapetalae</taxon>
        <taxon>rosids</taxon>
        <taxon>fabids</taxon>
        <taxon>Malpighiales</taxon>
        <taxon>Rhizophoraceae</taxon>
        <taxon>Rhizophora</taxon>
    </lineage>
</organism>
<name>A0A2P2NN20_RHIMU</name>